<dbReference type="CDD" id="cd18089">
    <property type="entry name" value="SPOUT_Trm10-like"/>
    <property type="match status" value="1"/>
</dbReference>
<keyword evidence="3" id="KW-0489">Methyltransferase</keyword>
<evidence type="ECO:0000313" key="11">
    <source>
        <dbReference type="EMBL" id="EPQ58935.1"/>
    </source>
</evidence>
<dbReference type="OrthoDB" id="278300at2759"/>
<proteinExistence type="predicted"/>
<evidence type="ECO:0000256" key="2">
    <source>
        <dbReference type="ARBA" id="ARBA00020451"/>
    </source>
</evidence>
<evidence type="ECO:0000259" key="10">
    <source>
        <dbReference type="PROSITE" id="PS51675"/>
    </source>
</evidence>
<evidence type="ECO:0000256" key="4">
    <source>
        <dbReference type="ARBA" id="ARBA00022679"/>
    </source>
</evidence>
<dbReference type="PANTHER" id="PTHR13563:SF13">
    <property type="entry name" value="TRNA METHYLTRANSFERASE 10 HOMOLOG A"/>
    <property type="match status" value="1"/>
</dbReference>
<dbReference type="RefSeq" id="XP_007862056.1">
    <property type="nucleotide sequence ID" value="XM_007863865.1"/>
</dbReference>
<evidence type="ECO:0000256" key="1">
    <source>
        <dbReference type="ARBA" id="ARBA00012797"/>
    </source>
</evidence>
<sequence>METAALTEETKPLSKNAQKKLAKAARFQAMKLERRAREKEQRKEKKRIRAEKRAAGELDSDEEREEEARRKRRKGDGGKQQIFGARVVIDLGFDELMSEKEITSLCSQLAYTYSANRRSSNPFSSLLFTCLNGRTLTRLETVGDASYKRWTNTEWWTDGYEKLWDAESPDSKPAGVANPQEPAEAGTDADRPTVRSKVPKESVVYLTADSSEELLELKEGETYIIGGIVDRNRYKNLCLNKANAAGIRTARLPIGTYLSDLPTRKVLTVNQVFEIMLKWVETRNWEQALYAVMPKRKFHTGNSKDKSVAGSEQGQNDHDTPGDAVEEVVVRAEDIEAAEEAP</sequence>
<dbReference type="Gene3D" id="3.40.1280.30">
    <property type="match status" value="1"/>
</dbReference>
<name>S7RVT9_GLOTA</name>
<feature type="region of interest" description="Disordered" evidence="9">
    <location>
        <begin position="1"/>
        <end position="77"/>
    </location>
</feature>
<feature type="compositionally biased region" description="Basic and acidic residues" evidence="9">
    <location>
        <begin position="31"/>
        <end position="43"/>
    </location>
</feature>
<evidence type="ECO:0000256" key="5">
    <source>
        <dbReference type="ARBA" id="ARBA00022691"/>
    </source>
</evidence>
<evidence type="ECO:0000256" key="9">
    <source>
        <dbReference type="SAM" id="MobiDB-lite"/>
    </source>
</evidence>
<dbReference type="GeneID" id="19308034"/>
<keyword evidence="12" id="KW-1185">Reference proteome</keyword>
<evidence type="ECO:0000256" key="3">
    <source>
        <dbReference type="ARBA" id="ARBA00022603"/>
    </source>
</evidence>
<dbReference type="InterPro" id="IPR028564">
    <property type="entry name" value="MT_TRM10-typ"/>
</dbReference>
<dbReference type="eggNOG" id="KOG2967">
    <property type="taxonomic scope" value="Eukaryota"/>
</dbReference>
<dbReference type="GO" id="GO:0000049">
    <property type="term" value="F:tRNA binding"/>
    <property type="evidence" value="ECO:0007669"/>
    <property type="project" value="TreeGrafter"/>
</dbReference>
<gene>
    <name evidence="11" type="ORF">GLOTRDRAFT_69968</name>
</gene>
<dbReference type="GO" id="GO:0005634">
    <property type="term" value="C:nucleus"/>
    <property type="evidence" value="ECO:0007669"/>
    <property type="project" value="TreeGrafter"/>
</dbReference>
<feature type="domain" description="SAM-dependent MTase TRM10-type" evidence="10">
    <location>
        <begin position="67"/>
        <end position="300"/>
    </location>
</feature>
<dbReference type="InterPro" id="IPR038459">
    <property type="entry name" value="MT_TRM10-typ_sf"/>
</dbReference>
<protein>
    <recommendedName>
        <fullName evidence="2">tRNA (guanine(9)-N1)-methyltransferase</fullName>
        <ecNumber evidence="1">2.1.1.221</ecNumber>
    </recommendedName>
    <alternativeName>
        <fullName evidence="7">tRNA methyltransferase 10</fullName>
    </alternativeName>
    <alternativeName>
        <fullName evidence="6">tRNA(m1G9)-methyltransferase</fullName>
    </alternativeName>
</protein>
<accession>S7RVT9</accession>
<dbReference type="KEGG" id="gtr:GLOTRDRAFT_69968"/>
<dbReference type="OMA" id="FKKNDGW"/>
<evidence type="ECO:0000313" key="12">
    <source>
        <dbReference type="Proteomes" id="UP000030669"/>
    </source>
</evidence>
<keyword evidence="5" id="KW-0949">S-adenosyl-L-methionine</keyword>
<dbReference type="HOGENOM" id="CLU_034384_1_1_1"/>
<dbReference type="PROSITE" id="PS51675">
    <property type="entry name" value="SAM_MT_TRM10"/>
    <property type="match status" value="1"/>
</dbReference>
<dbReference type="EC" id="2.1.1.221" evidence="1"/>
<comment type="catalytic activity">
    <reaction evidence="8">
        <text>guanosine(9) in tRNA + S-adenosyl-L-methionine = N(1)-methylguanosine(9) in tRNA + S-adenosyl-L-homocysteine + H(+)</text>
        <dbReference type="Rhea" id="RHEA:43156"/>
        <dbReference type="Rhea" id="RHEA-COMP:10367"/>
        <dbReference type="Rhea" id="RHEA-COMP:10368"/>
        <dbReference type="ChEBI" id="CHEBI:15378"/>
        <dbReference type="ChEBI" id="CHEBI:57856"/>
        <dbReference type="ChEBI" id="CHEBI:59789"/>
        <dbReference type="ChEBI" id="CHEBI:73542"/>
        <dbReference type="ChEBI" id="CHEBI:74269"/>
        <dbReference type="EC" id="2.1.1.221"/>
    </reaction>
</comment>
<dbReference type="EMBL" id="KB469297">
    <property type="protein sequence ID" value="EPQ58935.1"/>
    <property type="molecule type" value="Genomic_DNA"/>
</dbReference>
<evidence type="ECO:0000256" key="8">
    <source>
        <dbReference type="ARBA" id="ARBA00048434"/>
    </source>
</evidence>
<evidence type="ECO:0000256" key="7">
    <source>
        <dbReference type="ARBA" id="ARBA00032166"/>
    </source>
</evidence>
<dbReference type="STRING" id="670483.S7RVT9"/>
<dbReference type="Proteomes" id="UP000030669">
    <property type="component" value="Unassembled WGS sequence"/>
</dbReference>
<dbReference type="GO" id="GO:0052905">
    <property type="term" value="F:tRNA (guanosine(9)-N1)-methyltransferase activity"/>
    <property type="evidence" value="ECO:0007669"/>
    <property type="project" value="UniProtKB-EC"/>
</dbReference>
<evidence type="ECO:0000256" key="6">
    <source>
        <dbReference type="ARBA" id="ARBA00031792"/>
    </source>
</evidence>
<reference evidence="11 12" key="1">
    <citation type="journal article" date="2012" name="Science">
        <title>The Paleozoic origin of enzymatic lignin decomposition reconstructed from 31 fungal genomes.</title>
        <authorList>
            <person name="Floudas D."/>
            <person name="Binder M."/>
            <person name="Riley R."/>
            <person name="Barry K."/>
            <person name="Blanchette R.A."/>
            <person name="Henrissat B."/>
            <person name="Martinez A.T."/>
            <person name="Otillar R."/>
            <person name="Spatafora J.W."/>
            <person name="Yadav J.S."/>
            <person name="Aerts A."/>
            <person name="Benoit I."/>
            <person name="Boyd A."/>
            <person name="Carlson A."/>
            <person name="Copeland A."/>
            <person name="Coutinho P.M."/>
            <person name="de Vries R.P."/>
            <person name="Ferreira P."/>
            <person name="Findley K."/>
            <person name="Foster B."/>
            <person name="Gaskell J."/>
            <person name="Glotzer D."/>
            <person name="Gorecki P."/>
            <person name="Heitman J."/>
            <person name="Hesse C."/>
            <person name="Hori C."/>
            <person name="Igarashi K."/>
            <person name="Jurgens J.A."/>
            <person name="Kallen N."/>
            <person name="Kersten P."/>
            <person name="Kohler A."/>
            <person name="Kuees U."/>
            <person name="Kumar T.K.A."/>
            <person name="Kuo A."/>
            <person name="LaButti K."/>
            <person name="Larrondo L.F."/>
            <person name="Lindquist E."/>
            <person name="Ling A."/>
            <person name="Lombard V."/>
            <person name="Lucas S."/>
            <person name="Lundell T."/>
            <person name="Martin R."/>
            <person name="McLaughlin D.J."/>
            <person name="Morgenstern I."/>
            <person name="Morin E."/>
            <person name="Murat C."/>
            <person name="Nagy L.G."/>
            <person name="Nolan M."/>
            <person name="Ohm R.A."/>
            <person name="Patyshakuliyeva A."/>
            <person name="Rokas A."/>
            <person name="Ruiz-Duenas F.J."/>
            <person name="Sabat G."/>
            <person name="Salamov A."/>
            <person name="Samejima M."/>
            <person name="Schmutz J."/>
            <person name="Slot J.C."/>
            <person name="St John F."/>
            <person name="Stenlid J."/>
            <person name="Sun H."/>
            <person name="Sun S."/>
            <person name="Syed K."/>
            <person name="Tsang A."/>
            <person name="Wiebenga A."/>
            <person name="Young D."/>
            <person name="Pisabarro A."/>
            <person name="Eastwood D.C."/>
            <person name="Martin F."/>
            <person name="Cullen D."/>
            <person name="Grigoriev I.V."/>
            <person name="Hibbett D.S."/>
        </authorList>
    </citation>
    <scope>NUCLEOTIDE SEQUENCE [LARGE SCALE GENOMIC DNA]</scope>
    <source>
        <strain evidence="11 12">ATCC 11539</strain>
    </source>
</reference>
<feature type="region of interest" description="Disordered" evidence="9">
    <location>
        <begin position="167"/>
        <end position="194"/>
    </location>
</feature>
<dbReference type="PANTHER" id="PTHR13563">
    <property type="entry name" value="TRNA (GUANINE-9-) METHYLTRANSFERASE"/>
    <property type="match status" value="1"/>
</dbReference>
<organism evidence="11 12">
    <name type="scientific">Gloeophyllum trabeum (strain ATCC 11539 / FP-39264 / Madison 617)</name>
    <name type="common">Brown rot fungus</name>
    <dbReference type="NCBI Taxonomy" id="670483"/>
    <lineage>
        <taxon>Eukaryota</taxon>
        <taxon>Fungi</taxon>
        <taxon>Dikarya</taxon>
        <taxon>Basidiomycota</taxon>
        <taxon>Agaricomycotina</taxon>
        <taxon>Agaricomycetes</taxon>
        <taxon>Gloeophyllales</taxon>
        <taxon>Gloeophyllaceae</taxon>
        <taxon>Gloeophyllum</taxon>
    </lineage>
</organism>
<dbReference type="GO" id="GO:0002939">
    <property type="term" value="P:tRNA N1-guanine methylation"/>
    <property type="evidence" value="ECO:0007669"/>
    <property type="project" value="TreeGrafter"/>
</dbReference>
<feature type="region of interest" description="Disordered" evidence="9">
    <location>
        <begin position="300"/>
        <end position="342"/>
    </location>
</feature>
<keyword evidence="4" id="KW-0808">Transferase</keyword>
<dbReference type="AlphaFoldDB" id="S7RVT9"/>
<dbReference type="InterPro" id="IPR007356">
    <property type="entry name" value="tRNA_m1G_MeTrfase_euk"/>
</dbReference>